<keyword evidence="2" id="KW-0479">Metal-binding</keyword>
<evidence type="ECO:0000256" key="4">
    <source>
        <dbReference type="ARBA" id="ARBA00022833"/>
    </source>
</evidence>
<sequence length="198" mass="22367">MLSQHPFLYFYKSTDTIDERHTSQYISDELLKVIFDLGPEKIHAIITDNAANMKAARTTIQETHPHITPIGCAAHGLSLLSEDIININSMNSLFKSAKKNVKHIKKRQVISATFTSKEKGRNKTLSLKLPCETKWGAVVIMYKSLLDGKESLQELAIMESLSIEADIRKILLCNDIFWTRLTNTLKLIEPKAQAITEV</sequence>
<accession>A0AAN8J820</accession>
<proteinExistence type="predicted"/>
<evidence type="ECO:0000256" key="1">
    <source>
        <dbReference type="ARBA" id="ARBA00004123"/>
    </source>
</evidence>
<comment type="subcellular location">
    <subcellularLocation>
        <location evidence="1">Nucleus</location>
    </subcellularLocation>
</comment>
<dbReference type="InterPro" id="IPR007021">
    <property type="entry name" value="DUF659"/>
</dbReference>
<dbReference type="GO" id="GO:0008270">
    <property type="term" value="F:zinc ion binding"/>
    <property type="evidence" value="ECO:0007669"/>
    <property type="project" value="UniProtKB-KW"/>
</dbReference>
<feature type="domain" description="DUF659" evidence="6">
    <location>
        <begin position="8"/>
        <end position="99"/>
    </location>
</feature>
<keyword evidence="3" id="KW-0863">Zinc-finger</keyword>
<dbReference type="Proteomes" id="UP001347796">
    <property type="component" value="Unassembled WGS sequence"/>
</dbReference>
<comment type="caution">
    <text evidence="7">The sequence shown here is derived from an EMBL/GenBank/DDBJ whole genome shotgun (WGS) entry which is preliminary data.</text>
</comment>
<dbReference type="PANTHER" id="PTHR46481:SF10">
    <property type="entry name" value="ZINC FINGER BED DOMAIN-CONTAINING PROTEIN 39"/>
    <property type="match status" value="1"/>
</dbReference>
<name>A0AAN8J820_PATCE</name>
<reference evidence="7 8" key="1">
    <citation type="submission" date="2024-01" db="EMBL/GenBank/DDBJ databases">
        <title>The genome of the rayed Mediterranean limpet Patella caerulea (Linnaeus, 1758).</title>
        <authorList>
            <person name="Anh-Thu Weber A."/>
            <person name="Halstead-Nussloch G."/>
        </authorList>
    </citation>
    <scope>NUCLEOTIDE SEQUENCE [LARGE SCALE GENOMIC DNA]</scope>
    <source>
        <strain evidence="7">AATW-2023a</strain>
        <tissue evidence="7">Whole specimen</tissue>
    </source>
</reference>
<dbReference type="PANTHER" id="PTHR46481">
    <property type="entry name" value="ZINC FINGER BED DOMAIN-CONTAINING PROTEIN 4"/>
    <property type="match status" value="1"/>
</dbReference>
<dbReference type="InterPro" id="IPR052035">
    <property type="entry name" value="ZnF_BED_domain_contain"/>
</dbReference>
<gene>
    <name evidence="7" type="ORF">SNE40_018301</name>
</gene>
<dbReference type="SUPFAM" id="SSF53098">
    <property type="entry name" value="Ribonuclease H-like"/>
    <property type="match status" value="1"/>
</dbReference>
<keyword evidence="8" id="KW-1185">Reference proteome</keyword>
<evidence type="ECO:0000259" key="6">
    <source>
        <dbReference type="Pfam" id="PF04937"/>
    </source>
</evidence>
<evidence type="ECO:0000313" key="8">
    <source>
        <dbReference type="Proteomes" id="UP001347796"/>
    </source>
</evidence>
<protein>
    <recommendedName>
        <fullName evidence="6">DUF659 domain-containing protein</fullName>
    </recommendedName>
</protein>
<dbReference type="Pfam" id="PF04937">
    <property type="entry name" value="DUF659"/>
    <property type="match status" value="1"/>
</dbReference>
<keyword evidence="5" id="KW-0539">Nucleus</keyword>
<keyword evidence="4" id="KW-0862">Zinc</keyword>
<evidence type="ECO:0000256" key="2">
    <source>
        <dbReference type="ARBA" id="ARBA00022723"/>
    </source>
</evidence>
<dbReference type="EMBL" id="JAZGQO010000013">
    <property type="protein sequence ID" value="KAK6171877.1"/>
    <property type="molecule type" value="Genomic_DNA"/>
</dbReference>
<evidence type="ECO:0000313" key="7">
    <source>
        <dbReference type="EMBL" id="KAK6171877.1"/>
    </source>
</evidence>
<dbReference type="GO" id="GO:0005634">
    <property type="term" value="C:nucleus"/>
    <property type="evidence" value="ECO:0007669"/>
    <property type="project" value="UniProtKB-SubCell"/>
</dbReference>
<evidence type="ECO:0000256" key="3">
    <source>
        <dbReference type="ARBA" id="ARBA00022771"/>
    </source>
</evidence>
<evidence type="ECO:0000256" key="5">
    <source>
        <dbReference type="ARBA" id="ARBA00023242"/>
    </source>
</evidence>
<dbReference type="AlphaFoldDB" id="A0AAN8J820"/>
<organism evidence="7 8">
    <name type="scientific">Patella caerulea</name>
    <name type="common">Rayed Mediterranean limpet</name>
    <dbReference type="NCBI Taxonomy" id="87958"/>
    <lineage>
        <taxon>Eukaryota</taxon>
        <taxon>Metazoa</taxon>
        <taxon>Spiralia</taxon>
        <taxon>Lophotrochozoa</taxon>
        <taxon>Mollusca</taxon>
        <taxon>Gastropoda</taxon>
        <taxon>Patellogastropoda</taxon>
        <taxon>Patelloidea</taxon>
        <taxon>Patellidae</taxon>
        <taxon>Patella</taxon>
    </lineage>
</organism>
<dbReference type="InterPro" id="IPR012337">
    <property type="entry name" value="RNaseH-like_sf"/>
</dbReference>